<sequence>MEIIMKKKFKLFLISSFLIGLPVISISCSNDNIKLNKKISEENKEKDQSPDGTSPIAPQKTPEDKNNNLNNEINNNINNKDNEQPKPIEITPPVVDDKNDQTLKDQNKQNNNLNNEINKDSNQKKLDNQIDKKIKDQVEKIEFNIKNADSHFLSYEFLKSKTPYEIIKQTQSYKKGLEDINNFLYHGNNGQAIDYRSGYNPDKVKEFWKYTKNVGVYGNYGKTDEEKIAFYNDSISTDGMIIQKYLSNFQNNERYDTNQISISTNVLENLIKQNPFGFLPSNLSQLLHYMDFESIEKIFALKNIKEVKSNFDDEKGTFELLIFDKNNNKHYLNISAQEIPSLKKNFDFIKYIYDRSFTVTKGTVGWKIDPFFSKQNGLKAEINSGTMWVMDRIINPELEKKDQYELLIATNIHVFSLQSVFDKSIYFEKNSNNSREKEWNAGFWDPIASYNVDSSGKIILSNNRSLVNFTGTRGEFTYPTKNNIPVFTRGSGNYFPTFNAYSQYLDAPYYTPRYKATGIFAKNITVGPKFLEEYNKETRHRATKNAGADFVLLRLKIHKQNLKNILPDLEWRIGTPEEKNWYIGVGKNELFSPIKTQFYGGYPATINDNFEPQNSLEFKYNKSIGGIINAQTRVIDEDNYKPLWVRYKENENKDWNSHNENWKKYTEPFIKNEHGMPKWVLTQHSQLYTHIPYEKRFNALTFGSSGSMAIDSSFNLIGINYLFTQDSTYNTYTNGISLMEGHSTYSDGFNGNIREDIIKKIKNDNLETVKINPKNKV</sequence>
<proteinExistence type="predicted"/>
<keyword evidence="4" id="KW-1185">Reference proteome</keyword>
<dbReference type="Pfam" id="PF01732">
    <property type="entry name" value="Mycop_pep_DUF31"/>
    <property type="match status" value="1"/>
</dbReference>
<feature type="compositionally biased region" description="Basic and acidic residues" evidence="1">
    <location>
        <begin position="95"/>
        <end position="107"/>
    </location>
</feature>
<dbReference type="InterPro" id="IPR022382">
    <property type="entry name" value="Mycoplasma_peptidase_DUF31"/>
</dbReference>
<evidence type="ECO:0000313" key="3">
    <source>
        <dbReference type="EMBL" id="BAP39485.1"/>
    </source>
</evidence>
<feature type="compositionally biased region" description="Low complexity" evidence="1">
    <location>
        <begin position="67"/>
        <end position="79"/>
    </location>
</feature>
<gene>
    <name evidence="3" type="ORF">MCAN360_0264</name>
</gene>
<dbReference type="AlphaFoldDB" id="A0A077L5F1"/>
<reference evidence="4" key="1">
    <citation type="journal article" date="2014" name="Genome Announc.">
        <title>Complete Genome Sequence of Mycoplasma canadense Strain HAZ 360_1 from Bovine Mastitic Milk in Japan.</title>
        <authorList>
            <person name="Hata E."/>
        </authorList>
    </citation>
    <scope>NUCLEOTIDE SEQUENCE [LARGE SCALE GENOMIC DNA]</scope>
    <source>
        <strain evidence="4">HAZ360_1</strain>
    </source>
</reference>
<evidence type="ECO:0000313" key="4">
    <source>
        <dbReference type="Proteomes" id="UP000031641"/>
    </source>
</evidence>
<feature type="region of interest" description="Disordered" evidence="1">
    <location>
        <begin position="40"/>
        <end position="125"/>
    </location>
</feature>
<feature type="domain" description="DUF31" evidence="2">
    <location>
        <begin position="347"/>
        <end position="721"/>
    </location>
</feature>
<evidence type="ECO:0000259" key="2">
    <source>
        <dbReference type="Pfam" id="PF01732"/>
    </source>
</evidence>
<dbReference type="PROSITE" id="PS51257">
    <property type="entry name" value="PROKAR_LIPOPROTEIN"/>
    <property type="match status" value="1"/>
</dbReference>
<dbReference type="HOGENOM" id="CLU_016346_0_0_14"/>
<organism evidence="3 4">
    <name type="scientific">Metamycoplasma canadense</name>
    <dbReference type="NCBI Taxonomy" id="29554"/>
    <lineage>
        <taxon>Bacteria</taxon>
        <taxon>Bacillati</taxon>
        <taxon>Mycoplasmatota</taxon>
        <taxon>Mycoplasmoidales</taxon>
        <taxon>Metamycoplasmataceae</taxon>
        <taxon>Metamycoplasma</taxon>
    </lineage>
</organism>
<protein>
    <recommendedName>
        <fullName evidence="2">DUF31 domain-containing protein</fullName>
    </recommendedName>
</protein>
<dbReference type="EMBL" id="AP014631">
    <property type="protein sequence ID" value="BAP39485.1"/>
    <property type="molecule type" value="Genomic_DNA"/>
</dbReference>
<dbReference type="NCBIfam" id="NF045843">
    <property type="entry name" value="MAG2960_Ser_prot"/>
    <property type="match status" value="1"/>
</dbReference>
<dbReference type="KEGG" id="mcan:MCAN360_0264"/>
<accession>A0A077L5F1</accession>
<name>A0A077L5F1_9BACT</name>
<evidence type="ECO:0000256" key="1">
    <source>
        <dbReference type="SAM" id="MobiDB-lite"/>
    </source>
</evidence>
<dbReference type="Proteomes" id="UP000031641">
    <property type="component" value="Chromosome"/>
</dbReference>
<feature type="compositionally biased region" description="Basic and acidic residues" evidence="1">
    <location>
        <begin position="40"/>
        <end position="49"/>
    </location>
</feature>